<dbReference type="PROSITE" id="PS00028">
    <property type="entry name" value="ZINC_FINGER_C2H2_1"/>
    <property type="match status" value="6"/>
</dbReference>
<dbReference type="GO" id="GO:0010468">
    <property type="term" value="P:regulation of gene expression"/>
    <property type="evidence" value="ECO:0007669"/>
    <property type="project" value="UniProtKB-ARBA"/>
</dbReference>
<dbReference type="InterPro" id="IPR013087">
    <property type="entry name" value="Znf_C2H2_type"/>
</dbReference>
<dbReference type="InterPro" id="IPR050331">
    <property type="entry name" value="Zinc_finger"/>
</dbReference>
<dbReference type="InterPro" id="IPR001214">
    <property type="entry name" value="SET_dom"/>
</dbReference>
<dbReference type="FunFam" id="3.30.160.60:FF:000256">
    <property type="entry name" value="PLAG1 like zinc finger 2"/>
    <property type="match status" value="1"/>
</dbReference>
<evidence type="ECO:0000259" key="14">
    <source>
        <dbReference type="PROSITE" id="PS50157"/>
    </source>
</evidence>
<feature type="domain" description="SET" evidence="15">
    <location>
        <begin position="65"/>
        <end position="164"/>
    </location>
</feature>
<feature type="domain" description="C2H2-type" evidence="14">
    <location>
        <begin position="759"/>
        <end position="786"/>
    </location>
</feature>
<dbReference type="EMBL" id="IACT01006893">
    <property type="protein sequence ID" value="LAC26015.1"/>
    <property type="molecule type" value="mRNA"/>
</dbReference>
<feature type="domain" description="C2H2-type" evidence="14">
    <location>
        <begin position="731"/>
        <end position="758"/>
    </location>
</feature>
<dbReference type="InterPro" id="IPR036236">
    <property type="entry name" value="Znf_C2H2_sf"/>
</dbReference>
<feature type="domain" description="C2H2-type" evidence="14">
    <location>
        <begin position="818"/>
        <end position="845"/>
    </location>
</feature>
<evidence type="ECO:0000256" key="5">
    <source>
        <dbReference type="ARBA" id="ARBA00022771"/>
    </source>
</evidence>
<dbReference type="PANTHER" id="PTHR16515">
    <property type="entry name" value="PR DOMAIN ZINC FINGER PROTEIN"/>
    <property type="match status" value="1"/>
</dbReference>
<evidence type="ECO:0000256" key="7">
    <source>
        <dbReference type="ARBA" id="ARBA00023015"/>
    </source>
</evidence>
<dbReference type="Pfam" id="PF21549">
    <property type="entry name" value="PRDM2_PR"/>
    <property type="match status" value="1"/>
</dbReference>
<comment type="subcellular location">
    <subcellularLocation>
        <location evidence="1">Nucleus</location>
    </subcellularLocation>
</comment>
<dbReference type="Pfam" id="PF00096">
    <property type="entry name" value="zf-C2H2"/>
    <property type="match status" value="3"/>
</dbReference>
<comment type="similarity">
    <text evidence="2">Belongs to the krueppel C2H2-type zinc-finger protein family.</text>
</comment>
<feature type="compositionally biased region" description="Low complexity" evidence="13">
    <location>
        <begin position="1139"/>
        <end position="1154"/>
    </location>
</feature>
<feature type="region of interest" description="Disordered" evidence="13">
    <location>
        <begin position="1061"/>
        <end position="1111"/>
    </location>
</feature>
<dbReference type="GO" id="GO:0008170">
    <property type="term" value="F:N-methyltransferase activity"/>
    <property type="evidence" value="ECO:0007669"/>
    <property type="project" value="UniProtKB-ARBA"/>
</dbReference>
<feature type="region of interest" description="Disordered" evidence="13">
    <location>
        <begin position="1139"/>
        <end position="1165"/>
    </location>
</feature>
<dbReference type="Gene3D" id="2.170.270.10">
    <property type="entry name" value="SET domain"/>
    <property type="match status" value="1"/>
</dbReference>
<protein>
    <submittedName>
        <fullName evidence="16">Protein sister of odd and bowel-like</fullName>
    </submittedName>
</protein>
<evidence type="ECO:0000256" key="8">
    <source>
        <dbReference type="ARBA" id="ARBA00023125"/>
    </source>
</evidence>
<feature type="domain" description="C2H2-type" evidence="14">
    <location>
        <begin position="854"/>
        <end position="881"/>
    </location>
</feature>
<keyword evidence="4" id="KW-0677">Repeat</keyword>
<dbReference type="GO" id="GO:0010557">
    <property type="term" value="P:positive regulation of macromolecule biosynthetic process"/>
    <property type="evidence" value="ECO:0007669"/>
    <property type="project" value="UniProtKB-ARBA"/>
</dbReference>
<evidence type="ECO:0000313" key="16">
    <source>
        <dbReference type="EMBL" id="LAC26015.1"/>
    </source>
</evidence>
<dbReference type="GO" id="GO:0003677">
    <property type="term" value="F:DNA binding"/>
    <property type="evidence" value="ECO:0007669"/>
    <property type="project" value="UniProtKB-KW"/>
</dbReference>
<evidence type="ECO:0000256" key="13">
    <source>
        <dbReference type="SAM" id="MobiDB-lite"/>
    </source>
</evidence>
<feature type="region of interest" description="Disordered" evidence="13">
    <location>
        <begin position="927"/>
        <end position="979"/>
    </location>
</feature>
<keyword evidence="9" id="KW-0010">Activator</keyword>
<evidence type="ECO:0000256" key="12">
    <source>
        <dbReference type="PROSITE-ProRule" id="PRU00042"/>
    </source>
</evidence>
<dbReference type="SUPFAM" id="SSF57667">
    <property type="entry name" value="beta-beta-alpha zinc fingers"/>
    <property type="match status" value="3"/>
</dbReference>
<name>A0A6A7G8K7_9CRUS</name>
<proteinExistence type="evidence at transcript level"/>
<keyword evidence="3" id="KW-0479">Metal-binding</keyword>
<feature type="region of interest" description="Disordered" evidence="13">
    <location>
        <begin position="383"/>
        <end position="428"/>
    </location>
</feature>
<feature type="compositionally biased region" description="Pro residues" evidence="13">
    <location>
        <begin position="960"/>
        <end position="971"/>
    </location>
</feature>
<accession>A0A6A7G8K7</accession>
<dbReference type="PANTHER" id="PTHR16515:SF2">
    <property type="entry name" value="PR DOMAIN ZINC FINGER PROTEIN 4"/>
    <property type="match status" value="1"/>
</dbReference>
<evidence type="ECO:0000256" key="1">
    <source>
        <dbReference type="ARBA" id="ARBA00004123"/>
    </source>
</evidence>
<feature type="compositionally biased region" description="Pro residues" evidence="13">
    <location>
        <begin position="1068"/>
        <end position="1077"/>
    </location>
</feature>
<evidence type="ECO:0000259" key="15">
    <source>
        <dbReference type="PROSITE" id="PS50280"/>
    </source>
</evidence>
<evidence type="ECO:0000256" key="10">
    <source>
        <dbReference type="ARBA" id="ARBA00023163"/>
    </source>
</evidence>
<reference evidence="16" key="1">
    <citation type="submission" date="2017-11" db="EMBL/GenBank/DDBJ databases">
        <title>The sensing device of the deep-sea amphipod.</title>
        <authorList>
            <person name="Kobayashi H."/>
            <person name="Nagahama T."/>
            <person name="Arai W."/>
            <person name="Sasagawa Y."/>
            <person name="Umeda M."/>
            <person name="Hayashi T."/>
            <person name="Nikaido I."/>
            <person name="Watanabe H."/>
            <person name="Oguri K."/>
            <person name="Kitazato H."/>
            <person name="Fujioka K."/>
            <person name="Kido Y."/>
            <person name="Takami H."/>
        </authorList>
    </citation>
    <scope>NUCLEOTIDE SEQUENCE</scope>
    <source>
        <tissue evidence="16">Whole body</tissue>
    </source>
</reference>
<sequence>MPHDLQLWCEDCQVGYEGDCVRHGPLTRVRDTEVDTRARRSIPTILQLRDQQDFTGVYARQQLSKRLQFGPLQAIKVLDGSDKAKEAEQQITQKGGLVVWVSEASGDRYLLDTRQEERTNWMCFVRAAQHRAQQNVVAFQYRGQIFFVTIKEIGAECELRVWYSKDYAERMGTTLLSEESLTWQFRTRERFRCVGCNVVFSSSSSLANHQCFNSGGSSGNGSKHAPAATESTAALLILTSTTSALPTVTATKTGVGTEGVASVAGSSKASSSKAGVVVSGPGVRSTKRGKGLTLRGSALVAALPTRGRQLKSATLGAAALIKALPSGFLQSTYTEQQLTSGSLDIRKGVEPLIFSTPGPSEYSSVQSSSSRFIKRKLSSSAEETESELYHSHPSSSRSVLEQTKSIEEDVPRSKGSKGGTPKRLKTSEVPFKLKTSGITLAETSHVSSTAAWKEGSAEDTKRLTEESSEETSRQTIASEIRAQVLQSVHSLSSTLVSGSLLSQGSQPYISEVVEPLHRVVSIEDVGAESAVVSRIESVEGDSSRVLIHAEQASTIRESGGLTVAPGIEPEDPILIQEESSSSGFGGLQGLAAEQPETSLTLIVEKQEEEVSSEQLIEETGGIDPLLSGAEVTSGTKSLLEEEELRHSILESSIVEGLLEEEVGLRESPLEAEVSVGEGLLEQEIGVPVAGTSEETGGEGSSAAAEGGVEEGREVCSVCGEQGPHTCGSRVFSCPNCNKSFSSRFKLSRHQLIHGGERHYRCNICDRSFHRKDHLKNHLQIHEPTKQFKCDRPGCGKEYNSYMSYRKHCAFHSAEEGDLQCKFCNKMFDNKNDLIYHLKVHVGTRSVKNPSEKKFQCDQCDRRFFTRKDVKRHLVVHTGTRDFCCSLCPQKFGRKDHLVRHIKKSHGITDLARQELLADPLAIPGTSGSHMPSAPLSPGLSSVSTSSGETIGLPSYMLTSSPPPRISLPPASPGASQEPIPPLPSYQDVTSTPSFSGFASEHSDLRLLVGESIKEEPDLTASMAPLGPDLNNMLGLYLPSSEGINMTGIMEGTPTHTIVTTQQLQLPESPSPIQPPPAYSATHYHSLSPLPHQHSFTSSPHTSPQPADDDDPAASIVIASSTSPFSAADTLSVTTTTTAVTTTTSTTTTTSASSSHFLPGFDQAFP</sequence>
<dbReference type="GO" id="GO:0008276">
    <property type="term" value="F:protein methyltransferase activity"/>
    <property type="evidence" value="ECO:0007669"/>
    <property type="project" value="UniProtKB-ARBA"/>
</dbReference>
<keyword evidence="11" id="KW-0539">Nucleus</keyword>
<feature type="compositionally biased region" description="Basic and acidic residues" evidence="13">
    <location>
        <begin position="455"/>
        <end position="465"/>
    </location>
</feature>
<feature type="compositionally biased region" description="Polar residues" evidence="13">
    <location>
        <begin position="392"/>
        <end position="403"/>
    </location>
</feature>
<dbReference type="Gene3D" id="3.30.160.60">
    <property type="entry name" value="Classic Zinc Finger"/>
    <property type="match status" value="5"/>
</dbReference>
<dbReference type="FunFam" id="3.30.160.60:FF:000231">
    <property type="entry name" value="PLAG1 like zinc finger 2"/>
    <property type="match status" value="1"/>
</dbReference>
<keyword evidence="6" id="KW-0862">Zinc</keyword>
<dbReference type="PROSITE" id="PS50157">
    <property type="entry name" value="ZINC_FINGER_C2H2_2"/>
    <property type="match status" value="7"/>
</dbReference>
<dbReference type="SMART" id="SM00355">
    <property type="entry name" value="ZnF_C2H2"/>
    <property type="match status" value="7"/>
</dbReference>
<evidence type="ECO:0000256" key="11">
    <source>
        <dbReference type="ARBA" id="ARBA00023242"/>
    </source>
</evidence>
<keyword evidence="5 12" id="KW-0863">Zinc-finger</keyword>
<dbReference type="GO" id="GO:0008270">
    <property type="term" value="F:zinc ion binding"/>
    <property type="evidence" value="ECO:0007669"/>
    <property type="project" value="UniProtKB-KW"/>
</dbReference>
<organism evidence="16">
    <name type="scientific">Hirondellea gigas</name>
    <dbReference type="NCBI Taxonomy" id="1518452"/>
    <lineage>
        <taxon>Eukaryota</taxon>
        <taxon>Metazoa</taxon>
        <taxon>Ecdysozoa</taxon>
        <taxon>Arthropoda</taxon>
        <taxon>Crustacea</taxon>
        <taxon>Multicrustacea</taxon>
        <taxon>Malacostraca</taxon>
        <taxon>Eumalacostraca</taxon>
        <taxon>Peracarida</taxon>
        <taxon>Amphipoda</taxon>
        <taxon>Amphilochidea</taxon>
        <taxon>Lysianassida</taxon>
        <taxon>Lysianassidira</taxon>
        <taxon>Lysianassoidea</taxon>
        <taxon>Lysianassidae</taxon>
        <taxon>Hirondellea</taxon>
    </lineage>
</organism>
<feature type="region of interest" description="Disordered" evidence="13">
    <location>
        <begin position="445"/>
        <end position="473"/>
    </location>
</feature>
<feature type="domain" description="C2H2-type" evidence="14">
    <location>
        <begin position="882"/>
        <end position="905"/>
    </location>
</feature>
<keyword evidence="8" id="KW-0238">DNA-binding</keyword>
<dbReference type="AlphaFoldDB" id="A0A6A7G8K7"/>
<feature type="domain" description="C2H2-type" evidence="14">
    <location>
        <begin position="191"/>
        <end position="218"/>
    </location>
</feature>
<dbReference type="InterPro" id="IPR046341">
    <property type="entry name" value="SET_dom_sf"/>
</dbReference>
<evidence type="ECO:0000256" key="4">
    <source>
        <dbReference type="ARBA" id="ARBA00022737"/>
    </source>
</evidence>
<evidence type="ECO:0000256" key="9">
    <source>
        <dbReference type="ARBA" id="ARBA00023159"/>
    </source>
</evidence>
<evidence type="ECO:0000256" key="3">
    <source>
        <dbReference type="ARBA" id="ARBA00022723"/>
    </source>
</evidence>
<keyword evidence="10" id="KW-0804">Transcription</keyword>
<feature type="compositionally biased region" description="Low complexity" evidence="13">
    <location>
        <begin position="935"/>
        <end position="947"/>
    </location>
</feature>
<dbReference type="GO" id="GO:0008757">
    <property type="term" value="F:S-adenosylmethionine-dependent methyltransferase activity"/>
    <property type="evidence" value="ECO:0007669"/>
    <property type="project" value="UniProtKB-ARBA"/>
</dbReference>
<evidence type="ECO:0000256" key="6">
    <source>
        <dbReference type="ARBA" id="ARBA00022833"/>
    </source>
</evidence>
<keyword evidence="7" id="KW-0805">Transcription regulation</keyword>
<evidence type="ECO:0000256" key="2">
    <source>
        <dbReference type="ARBA" id="ARBA00006991"/>
    </source>
</evidence>
<dbReference type="GO" id="GO:0005634">
    <property type="term" value="C:nucleus"/>
    <property type="evidence" value="ECO:0007669"/>
    <property type="project" value="UniProtKB-SubCell"/>
</dbReference>
<dbReference type="PROSITE" id="PS50280">
    <property type="entry name" value="SET"/>
    <property type="match status" value="1"/>
</dbReference>
<dbReference type="FunFam" id="3.30.160.60:FF:000065">
    <property type="entry name" value="B-cell CLL/lymphoma 6, member B"/>
    <property type="match status" value="1"/>
</dbReference>
<feature type="domain" description="C2H2-type" evidence="14">
    <location>
        <begin position="787"/>
        <end position="816"/>
    </location>
</feature>